<dbReference type="GO" id="GO:0120147">
    <property type="term" value="F:formylglycine-generating oxidase activity"/>
    <property type="evidence" value="ECO:0007669"/>
    <property type="project" value="TreeGrafter"/>
</dbReference>
<feature type="domain" description="Sulfatase-modifying factor enzyme-like" evidence="1">
    <location>
        <begin position="79"/>
        <end position="356"/>
    </location>
</feature>
<dbReference type="InterPro" id="IPR042095">
    <property type="entry name" value="SUMF_sf"/>
</dbReference>
<dbReference type="Pfam" id="PF03781">
    <property type="entry name" value="FGE-sulfatase"/>
    <property type="match status" value="1"/>
</dbReference>
<evidence type="ECO:0000313" key="2">
    <source>
        <dbReference type="EMBL" id="SKB37973.1"/>
    </source>
</evidence>
<dbReference type="PANTHER" id="PTHR23150:SF19">
    <property type="entry name" value="FORMYLGLYCINE-GENERATING ENZYME"/>
    <property type="match status" value="1"/>
</dbReference>
<dbReference type="InterPro" id="IPR016187">
    <property type="entry name" value="CTDL_fold"/>
</dbReference>
<dbReference type="InterPro" id="IPR005532">
    <property type="entry name" value="SUMF_dom"/>
</dbReference>
<organism evidence="2 3">
    <name type="scientific">Salegentibacter holothuriorum</name>
    <dbReference type="NCBI Taxonomy" id="241145"/>
    <lineage>
        <taxon>Bacteria</taxon>
        <taxon>Pseudomonadati</taxon>
        <taxon>Bacteroidota</taxon>
        <taxon>Flavobacteriia</taxon>
        <taxon>Flavobacteriales</taxon>
        <taxon>Flavobacteriaceae</taxon>
        <taxon>Salegentibacter</taxon>
    </lineage>
</organism>
<dbReference type="SUPFAM" id="SSF56436">
    <property type="entry name" value="C-type lectin-like"/>
    <property type="match status" value="1"/>
</dbReference>
<dbReference type="PANTHER" id="PTHR23150">
    <property type="entry name" value="SULFATASE MODIFYING FACTOR 1, 2"/>
    <property type="match status" value="1"/>
</dbReference>
<sequence>MFLCVSITSLSLAKILSMRFSFKPIILTFLVGIFFSCKNQENEKAKTSKANLQATEKSYHQKYMEEIAEIKERDSVSTSGMLKIEGGEYIMGGNSAQARPDEFPQHKETIATILADETEVTNAQFREFVNSTGYITTAERSFEVEGETFPPGALIFNSTNPQVWWKFKEGANWEHPQGPESSIKGKENHPVVHVSWYDAMAYAKWAGKRLPTEAEFEYLARGGKENEIYHWGNDFEKATEFVNFHQGNFPVDNELKDDFAKTAPVKSFPPNAFGLYEMAGNTWEWVLDTYYPNAYSKLKQRTDGYFKEYYNAEQQKVIRGGSFLCSESYCTGYRNSARMSSTPESGLEHVGFRCVKDIE</sequence>
<dbReference type="Gene3D" id="3.90.1580.10">
    <property type="entry name" value="paralog of FGE (formylglycine-generating enzyme)"/>
    <property type="match status" value="1"/>
</dbReference>
<protein>
    <submittedName>
        <fullName evidence="2">Formylglycine-generating enzyme, required for sulfatase activity, contains SUMF1/FGE domain</fullName>
    </submittedName>
</protein>
<evidence type="ECO:0000259" key="1">
    <source>
        <dbReference type="Pfam" id="PF03781"/>
    </source>
</evidence>
<dbReference type="EMBL" id="FUYY01000001">
    <property type="protein sequence ID" value="SKB37973.1"/>
    <property type="molecule type" value="Genomic_DNA"/>
</dbReference>
<gene>
    <name evidence="2" type="ORF">SAMN05660776_0831</name>
</gene>
<name>A0A1T5ATQ7_9FLAO</name>
<keyword evidence="3" id="KW-1185">Reference proteome</keyword>
<proteinExistence type="predicted"/>
<dbReference type="AlphaFoldDB" id="A0A1T5ATQ7"/>
<dbReference type="STRING" id="241145.SAMN05660776_0831"/>
<accession>A0A1T5ATQ7</accession>
<dbReference type="InterPro" id="IPR051043">
    <property type="entry name" value="Sulfatase_Mod_Factor_Kinase"/>
</dbReference>
<dbReference type="Proteomes" id="UP000190230">
    <property type="component" value="Unassembled WGS sequence"/>
</dbReference>
<reference evidence="3" key="1">
    <citation type="submission" date="2017-02" db="EMBL/GenBank/DDBJ databases">
        <authorList>
            <person name="Varghese N."/>
            <person name="Submissions S."/>
        </authorList>
    </citation>
    <scope>NUCLEOTIDE SEQUENCE [LARGE SCALE GENOMIC DNA]</scope>
    <source>
        <strain evidence="3">DSM 23405</strain>
    </source>
</reference>
<evidence type="ECO:0000313" key="3">
    <source>
        <dbReference type="Proteomes" id="UP000190230"/>
    </source>
</evidence>